<sequence>MGTRTEVTQFDDIDGSTGDVRTIAIAVDGQQVEVDLSPANVAKLMTVLEPYLSAGRKAGGGGISSRRRRISGAAAASKSSYTQAIREWAQANNIQVSGRGRIKKEVLDAYQAAQG</sequence>
<protein>
    <submittedName>
        <fullName evidence="4">Lsr2 protein</fullName>
    </submittedName>
</protein>
<dbReference type="Pfam" id="PF23359">
    <property type="entry name" value="Lsr2_DNA-bd"/>
    <property type="match status" value="1"/>
</dbReference>
<evidence type="ECO:0000313" key="4">
    <source>
        <dbReference type="EMBL" id="SDS97390.1"/>
    </source>
</evidence>
<accession>A0A1H1WL31</accession>
<dbReference type="Gene3D" id="4.10.320.10">
    <property type="entry name" value="E3-binding domain"/>
    <property type="match status" value="1"/>
</dbReference>
<evidence type="ECO:0000259" key="2">
    <source>
        <dbReference type="Pfam" id="PF11774"/>
    </source>
</evidence>
<dbReference type="InterPro" id="IPR055370">
    <property type="entry name" value="Lsr2_DNA-bd"/>
</dbReference>
<proteinExistence type="predicted"/>
<dbReference type="EMBL" id="LT629749">
    <property type="protein sequence ID" value="SDS97390.1"/>
    <property type="molecule type" value="Genomic_DNA"/>
</dbReference>
<evidence type="ECO:0000313" key="5">
    <source>
        <dbReference type="Proteomes" id="UP000199092"/>
    </source>
</evidence>
<evidence type="ECO:0000256" key="1">
    <source>
        <dbReference type="ARBA" id="ARBA00023125"/>
    </source>
</evidence>
<dbReference type="Pfam" id="PF11774">
    <property type="entry name" value="Lsr2"/>
    <property type="match status" value="1"/>
</dbReference>
<dbReference type="InterPro" id="IPR024412">
    <property type="entry name" value="Lsr2_dim_dom"/>
</dbReference>
<dbReference type="InterPro" id="IPR036625">
    <property type="entry name" value="E3-bd_dom_sf"/>
</dbReference>
<dbReference type="Proteomes" id="UP000199092">
    <property type="component" value="Chromosome I"/>
</dbReference>
<dbReference type="GO" id="GO:0003677">
    <property type="term" value="F:DNA binding"/>
    <property type="evidence" value="ECO:0007669"/>
    <property type="project" value="UniProtKB-KW"/>
</dbReference>
<dbReference type="AlphaFoldDB" id="A0A1H1WL31"/>
<gene>
    <name evidence="4" type="ORF">SAMN04488543_2754</name>
</gene>
<dbReference type="OrthoDB" id="4113332at2"/>
<feature type="domain" description="Lsr2 dimerization" evidence="2">
    <location>
        <begin position="1"/>
        <end position="59"/>
    </location>
</feature>
<organism evidence="4 5">
    <name type="scientific">Friedmanniella luteola</name>
    <dbReference type="NCBI Taxonomy" id="546871"/>
    <lineage>
        <taxon>Bacteria</taxon>
        <taxon>Bacillati</taxon>
        <taxon>Actinomycetota</taxon>
        <taxon>Actinomycetes</taxon>
        <taxon>Propionibacteriales</taxon>
        <taxon>Nocardioidaceae</taxon>
        <taxon>Friedmanniella</taxon>
    </lineage>
</organism>
<dbReference type="InterPro" id="IPR042261">
    <property type="entry name" value="Lsr2-like_dimerization"/>
</dbReference>
<evidence type="ECO:0000259" key="3">
    <source>
        <dbReference type="Pfam" id="PF23359"/>
    </source>
</evidence>
<keyword evidence="1" id="KW-0238">DNA-binding</keyword>
<dbReference type="Gene3D" id="3.30.60.230">
    <property type="entry name" value="Lsr2, dimerization domain"/>
    <property type="match status" value="1"/>
</dbReference>
<dbReference type="GO" id="GO:0016746">
    <property type="term" value="F:acyltransferase activity"/>
    <property type="evidence" value="ECO:0007669"/>
    <property type="project" value="InterPro"/>
</dbReference>
<dbReference type="STRING" id="546871.SAMN04488543_2754"/>
<reference evidence="4 5" key="1">
    <citation type="submission" date="2016-10" db="EMBL/GenBank/DDBJ databases">
        <authorList>
            <person name="de Groot N.N."/>
        </authorList>
    </citation>
    <scope>NUCLEOTIDE SEQUENCE [LARGE SCALE GENOMIC DNA]</scope>
    <source>
        <strain evidence="4 5">DSM 21741</strain>
    </source>
</reference>
<name>A0A1H1WL31_9ACTN</name>
<feature type="domain" description="Lsr2 DNA-binding" evidence="3">
    <location>
        <begin position="82"/>
        <end position="113"/>
    </location>
</feature>
<keyword evidence="5" id="KW-1185">Reference proteome</keyword>
<dbReference type="RefSeq" id="WP_157720490.1">
    <property type="nucleotide sequence ID" value="NZ_LT629749.1"/>
</dbReference>